<dbReference type="Proteomes" id="UP000318102">
    <property type="component" value="Unassembled WGS sequence"/>
</dbReference>
<dbReference type="EMBL" id="VNJK01000006">
    <property type="protein sequence ID" value="TVX86069.1"/>
    <property type="molecule type" value="Genomic_DNA"/>
</dbReference>
<organism evidence="1 2">
    <name type="scientific">Paenibacillus agilis</name>
    <dbReference type="NCBI Taxonomy" id="3020863"/>
    <lineage>
        <taxon>Bacteria</taxon>
        <taxon>Bacillati</taxon>
        <taxon>Bacillota</taxon>
        <taxon>Bacilli</taxon>
        <taxon>Bacillales</taxon>
        <taxon>Paenibacillaceae</taxon>
        <taxon>Paenibacillus</taxon>
    </lineage>
</organism>
<dbReference type="OrthoDB" id="2616641at2"/>
<proteinExistence type="predicted"/>
<gene>
    <name evidence="1" type="ORF">FPZ44_24325</name>
</gene>
<evidence type="ECO:0000313" key="2">
    <source>
        <dbReference type="Proteomes" id="UP000318102"/>
    </source>
</evidence>
<keyword evidence="2" id="KW-1185">Reference proteome</keyword>
<reference evidence="1 2" key="1">
    <citation type="submission" date="2019-07" db="EMBL/GenBank/DDBJ databases">
        <authorList>
            <person name="Kim J."/>
        </authorList>
    </citation>
    <scope>NUCLEOTIDE SEQUENCE [LARGE SCALE GENOMIC DNA]</scope>
    <source>
        <strain evidence="1 2">N4</strain>
    </source>
</reference>
<accession>A0A559IEJ2</accession>
<comment type="caution">
    <text evidence="1">The sequence shown here is derived from an EMBL/GenBank/DDBJ whole genome shotgun (WGS) entry which is preliminary data.</text>
</comment>
<dbReference type="RefSeq" id="WP_144994873.1">
    <property type="nucleotide sequence ID" value="NZ_VNJK01000006.1"/>
</dbReference>
<protein>
    <submittedName>
        <fullName evidence="1">Uncharacterized protein</fullName>
    </submittedName>
</protein>
<name>A0A559IEJ2_9BACL</name>
<dbReference type="AlphaFoldDB" id="A0A559IEJ2"/>
<sequence length="162" mass="17498">MAVIRLDKITGGHLESIRHTAVLKNGHFVQLGSLVSGETELYTVETAQVAADLKKEFLLHATPEVMADPRQAGLKHFQVEAGEAGRAYHLVKGDVITLTADLIDGTPVVDQFVVPQLNSLKLEASPDGLQGTDETSLVLEVVRKTTLGFDNADAFQLRVIKA</sequence>
<evidence type="ECO:0000313" key="1">
    <source>
        <dbReference type="EMBL" id="TVX86069.1"/>
    </source>
</evidence>